<comment type="caution">
    <text evidence="3">The sequence shown here is derived from an EMBL/GenBank/DDBJ whole genome shotgun (WGS) entry which is preliminary data.</text>
</comment>
<evidence type="ECO:0000256" key="1">
    <source>
        <dbReference type="SAM" id="Phobius"/>
    </source>
</evidence>
<dbReference type="EMBL" id="JACRVF010000001">
    <property type="protein sequence ID" value="MBC5991564.1"/>
    <property type="molecule type" value="Genomic_DNA"/>
</dbReference>
<organism evidence="3 4">
    <name type="scientific">Pontibacter cellulosilyticus</name>
    <dbReference type="NCBI Taxonomy" id="1720253"/>
    <lineage>
        <taxon>Bacteria</taxon>
        <taxon>Pseudomonadati</taxon>
        <taxon>Bacteroidota</taxon>
        <taxon>Cytophagia</taxon>
        <taxon>Cytophagales</taxon>
        <taxon>Hymenobacteraceae</taxon>
        <taxon>Pontibacter</taxon>
    </lineage>
</organism>
<evidence type="ECO:0000313" key="4">
    <source>
        <dbReference type="Proteomes" id="UP000603640"/>
    </source>
</evidence>
<name>A0A923N3M7_9BACT</name>
<feature type="signal peptide" evidence="2">
    <location>
        <begin position="1"/>
        <end position="20"/>
    </location>
</feature>
<protein>
    <submittedName>
        <fullName evidence="3">Uncharacterized protein</fullName>
    </submittedName>
</protein>
<dbReference type="RefSeq" id="WP_187065565.1">
    <property type="nucleotide sequence ID" value="NZ_JACRVF010000001.1"/>
</dbReference>
<keyword evidence="1" id="KW-1133">Transmembrane helix</keyword>
<proteinExistence type="predicted"/>
<keyword evidence="2" id="KW-0732">Signal</keyword>
<dbReference type="AlphaFoldDB" id="A0A923N3M7"/>
<keyword evidence="1" id="KW-0812">Transmembrane</keyword>
<accession>A0A923N3M7</accession>
<sequence>MRQTLLTLLFSILSISAIQAQDIITKRTGEKVEAKVMEITTSEIKYKNFNNLEGPLYVLPKAEVLLIQYENKTNEVFELPERPAYATASVDAQPYIGDATTVSKESALHFYTRGQADATTFYEGYKPASTTVLVVSLISPVVGLIPAVGATVSKPKTRNLQAPRSELLQQPDYHNGYQKEASKIKIGKVWQNWGIAFGANLLAVLLIASGQ</sequence>
<evidence type="ECO:0000313" key="3">
    <source>
        <dbReference type="EMBL" id="MBC5991564.1"/>
    </source>
</evidence>
<evidence type="ECO:0000256" key="2">
    <source>
        <dbReference type="SAM" id="SignalP"/>
    </source>
</evidence>
<dbReference type="Proteomes" id="UP000603640">
    <property type="component" value="Unassembled WGS sequence"/>
</dbReference>
<keyword evidence="1" id="KW-0472">Membrane</keyword>
<feature type="transmembrane region" description="Helical" evidence="1">
    <location>
        <begin position="190"/>
        <end position="208"/>
    </location>
</feature>
<gene>
    <name evidence="3" type="ORF">H8S84_01795</name>
</gene>
<reference evidence="3" key="1">
    <citation type="submission" date="2020-08" db="EMBL/GenBank/DDBJ databases">
        <title>Pontibacter sp. SD6 16S ribosomal RNA gene Genome sequencing and assembly.</title>
        <authorList>
            <person name="Kang M."/>
        </authorList>
    </citation>
    <scope>NUCLEOTIDE SEQUENCE</scope>
    <source>
        <strain evidence="3">SD6</strain>
    </source>
</reference>
<keyword evidence="4" id="KW-1185">Reference proteome</keyword>
<feature type="chain" id="PRO_5037506495" evidence="2">
    <location>
        <begin position="21"/>
        <end position="211"/>
    </location>
</feature>